<name>A0ABS7HC09_9HYPH</name>
<feature type="region of interest" description="Disordered" evidence="4">
    <location>
        <begin position="1"/>
        <end position="45"/>
    </location>
</feature>
<dbReference type="InterPro" id="IPR011010">
    <property type="entry name" value="DNA_brk_join_enz"/>
</dbReference>
<protein>
    <submittedName>
        <fullName evidence="6">Site-specific integrase</fullName>
    </submittedName>
</protein>
<evidence type="ECO:0000313" key="7">
    <source>
        <dbReference type="Proteomes" id="UP000757604"/>
    </source>
</evidence>
<sequence>MKTHRGNMPATPSISGMPASQPGQAAGLSSVSIDPAGAGDSARMSASHNTRRAYAGDWKHFTAWCRRHGEAALPPEAQIVSRYLAACAAGSVTGDKRPNSAATIERRLSSLSWNYVQRGERLDRKDHHITAVMAEIRNSLSKPPIQKIRVNHDDIIAMLATLDRGSLRGIRDRAILLIGFAGRLRRSEIVGLDVEKDQSDDGGGWVEIGDERLLVTLRGRTRLRTVEISRDSPDATCPVAALEMWLKFARITHGPLFRRVTGRGKLVGSQRLNGQEVARLVKRTALAAGIGELAEHDRVAQFSGRSLRPNVPSPKGTDGGGA</sequence>
<feature type="compositionally biased region" description="Polar residues" evidence="4">
    <location>
        <begin position="21"/>
        <end position="32"/>
    </location>
</feature>
<dbReference type="Proteomes" id="UP000757604">
    <property type="component" value="Unassembled WGS sequence"/>
</dbReference>
<keyword evidence="1" id="KW-0229">DNA integration</keyword>
<dbReference type="InterPro" id="IPR013762">
    <property type="entry name" value="Integrase-like_cat_sf"/>
</dbReference>
<dbReference type="EMBL" id="JAEUAO010000003">
    <property type="protein sequence ID" value="MBW9064807.1"/>
    <property type="molecule type" value="Genomic_DNA"/>
</dbReference>
<dbReference type="Gene3D" id="1.10.443.10">
    <property type="entry name" value="Intergrase catalytic core"/>
    <property type="match status" value="1"/>
</dbReference>
<evidence type="ECO:0000256" key="3">
    <source>
        <dbReference type="ARBA" id="ARBA00023172"/>
    </source>
</evidence>
<proteinExistence type="predicted"/>
<dbReference type="PROSITE" id="PS51898">
    <property type="entry name" value="TYR_RECOMBINASE"/>
    <property type="match status" value="1"/>
</dbReference>
<feature type="domain" description="Tyr recombinase" evidence="5">
    <location>
        <begin position="145"/>
        <end position="322"/>
    </location>
</feature>
<dbReference type="InterPro" id="IPR010998">
    <property type="entry name" value="Integrase_recombinase_N"/>
</dbReference>
<dbReference type="InterPro" id="IPR004107">
    <property type="entry name" value="Integrase_SAM-like_N"/>
</dbReference>
<dbReference type="InterPro" id="IPR002104">
    <property type="entry name" value="Integrase_catalytic"/>
</dbReference>
<dbReference type="SUPFAM" id="SSF56349">
    <property type="entry name" value="DNA breaking-rejoining enzymes"/>
    <property type="match status" value="1"/>
</dbReference>
<evidence type="ECO:0000256" key="1">
    <source>
        <dbReference type="ARBA" id="ARBA00022908"/>
    </source>
</evidence>
<dbReference type="SUPFAM" id="SSF47823">
    <property type="entry name" value="lambda integrase-like, N-terminal domain"/>
    <property type="match status" value="1"/>
</dbReference>
<keyword evidence="2" id="KW-0238">DNA-binding</keyword>
<keyword evidence="3" id="KW-0233">DNA recombination</keyword>
<keyword evidence="7" id="KW-1185">Reference proteome</keyword>
<accession>A0ABS7HC09</accession>
<evidence type="ECO:0000256" key="2">
    <source>
        <dbReference type="ARBA" id="ARBA00023125"/>
    </source>
</evidence>
<evidence type="ECO:0000259" key="5">
    <source>
        <dbReference type="PROSITE" id="PS51898"/>
    </source>
</evidence>
<gene>
    <name evidence="6" type="ORF">JNB71_15985</name>
</gene>
<organism evidence="6 7">
    <name type="scientific">Rhizobium herbae</name>
    <dbReference type="NCBI Taxonomy" id="508661"/>
    <lineage>
        <taxon>Bacteria</taxon>
        <taxon>Pseudomonadati</taxon>
        <taxon>Pseudomonadota</taxon>
        <taxon>Alphaproteobacteria</taxon>
        <taxon>Hyphomicrobiales</taxon>
        <taxon>Rhizobiaceae</taxon>
        <taxon>Rhizobium/Agrobacterium group</taxon>
        <taxon>Rhizobium</taxon>
    </lineage>
</organism>
<evidence type="ECO:0000313" key="6">
    <source>
        <dbReference type="EMBL" id="MBW9064807.1"/>
    </source>
</evidence>
<comment type="caution">
    <text evidence="6">The sequence shown here is derived from an EMBL/GenBank/DDBJ whole genome shotgun (WGS) entry which is preliminary data.</text>
</comment>
<dbReference type="Gene3D" id="1.10.150.130">
    <property type="match status" value="1"/>
</dbReference>
<reference evidence="6 7" key="1">
    <citation type="journal article" date="2021" name="MBio">
        <title>Poor Competitiveness of Bradyrhizobium in Pigeon Pea Root Colonization in Indian Soils.</title>
        <authorList>
            <person name="Chalasani D."/>
            <person name="Basu A."/>
            <person name="Pullabhotla S.V.S.R.N."/>
            <person name="Jorrin B."/>
            <person name="Neal A.L."/>
            <person name="Poole P.S."/>
            <person name="Podile A.R."/>
            <person name="Tkacz A."/>
        </authorList>
    </citation>
    <scope>NUCLEOTIDE SEQUENCE [LARGE SCALE GENOMIC DNA]</scope>
    <source>
        <strain evidence="6 7">HU44</strain>
    </source>
</reference>
<evidence type="ECO:0000256" key="4">
    <source>
        <dbReference type="SAM" id="MobiDB-lite"/>
    </source>
</evidence>
<dbReference type="Pfam" id="PF02899">
    <property type="entry name" value="Phage_int_SAM_1"/>
    <property type="match status" value="1"/>
</dbReference>